<gene>
    <name evidence="12" type="ORF">CBR_g54103</name>
</gene>
<evidence type="ECO:0000256" key="2">
    <source>
        <dbReference type="ARBA" id="ARBA00004229"/>
    </source>
</evidence>
<keyword evidence="7" id="KW-0809">Transit peptide</keyword>
<dbReference type="InterPro" id="IPR021825">
    <property type="entry name" value="RETICULATA-related"/>
</dbReference>
<dbReference type="STRING" id="69332.A0A388MBR4"/>
<keyword evidence="8 11" id="KW-1133">Transmembrane helix</keyword>
<evidence type="ECO:0000256" key="1">
    <source>
        <dbReference type="ARBA" id="ARBA00004141"/>
    </source>
</evidence>
<feature type="transmembrane region" description="Helical" evidence="11">
    <location>
        <begin position="372"/>
        <end position="396"/>
    </location>
</feature>
<feature type="compositionally biased region" description="Gly residues" evidence="10">
    <location>
        <begin position="215"/>
        <end position="242"/>
    </location>
</feature>
<evidence type="ECO:0000256" key="11">
    <source>
        <dbReference type="SAM" id="Phobius"/>
    </source>
</evidence>
<evidence type="ECO:0000313" key="13">
    <source>
        <dbReference type="Proteomes" id="UP000265515"/>
    </source>
</evidence>
<evidence type="ECO:0000313" key="12">
    <source>
        <dbReference type="EMBL" id="GBG92008.1"/>
    </source>
</evidence>
<dbReference type="Proteomes" id="UP000265515">
    <property type="component" value="Unassembled WGS sequence"/>
</dbReference>
<keyword evidence="4" id="KW-0150">Chloroplast</keyword>
<dbReference type="EMBL" id="BFEA01000985">
    <property type="protein sequence ID" value="GBG92008.1"/>
    <property type="molecule type" value="Genomic_DNA"/>
</dbReference>
<evidence type="ECO:0000256" key="8">
    <source>
        <dbReference type="ARBA" id="ARBA00022989"/>
    </source>
</evidence>
<dbReference type="PANTHER" id="PTHR31038">
    <property type="entry name" value="EXPRESSED PROTEIN-RELATED"/>
    <property type="match status" value="1"/>
</dbReference>
<evidence type="ECO:0000256" key="9">
    <source>
        <dbReference type="ARBA" id="ARBA00023136"/>
    </source>
</evidence>
<keyword evidence="5" id="KW-0934">Plastid</keyword>
<reference evidence="12 13" key="1">
    <citation type="journal article" date="2018" name="Cell">
        <title>The Chara Genome: Secondary Complexity and Implications for Plant Terrestrialization.</title>
        <authorList>
            <person name="Nishiyama T."/>
            <person name="Sakayama H."/>
            <person name="Vries J.D."/>
            <person name="Buschmann H."/>
            <person name="Saint-Marcoux D."/>
            <person name="Ullrich K.K."/>
            <person name="Haas F.B."/>
            <person name="Vanderstraeten L."/>
            <person name="Becker D."/>
            <person name="Lang D."/>
            <person name="Vosolsobe S."/>
            <person name="Rombauts S."/>
            <person name="Wilhelmsson P.K.I."/>
            <person name="Janitza P."/>
            <person name="Kern R."/>
            <person name="Heyl A."/>
            <person name="Rumpler F."/>
            <person name="Villalobos L.I.A.C."/>
            <person name="Clay J.M."/>
            <person name="Skokan R."/>
            <person name="Toyoda A."/>
            <person name="Suzuki Y."/>
            <person name="Kagoshima H."/>
            <person name="Schijlen E."/>
            <person name="Tajeshwar N."/>
            <person name="Catarino B."/>
            <person name="Hetherington A.J."/>
            <person name="Saltykova A."/>
            <person name="Bonnot C."/>
            <person name="Breuninger H."/>
            <person name="Symeonidi A."/>
            <person name="Radhakrishnan G.V."/>
            <person name="Van Nieuwerburgh F."/>
            <person name="Deforce D."/>
            <person name="Chang C."/>
            <person name="Karol K.G."/>
            <person name="Hedrich R."/>
            <person name="Ulvskov P."/>
            <person name="Glockner G."/>
            <person name="Delwiche C.F."/>
            <person name="Petrasek J."/>
            <person name="Van de Peer Y."/>
            <person name="Friml J."/>
            <person name="Beilby M."/>
            <person name="Dolan L."/>
            <person name="Kohara Y."/>
            <person name="Sugano S."/>
            <person name="Fujiyama A."/>
            <person name="Delaux P.-M."/>
            <person name="Quint M."/>
            <person name="TheiBen G."/>
            <person name="Hagemann M."/>
            <person name="Harholt J."/>
            <person name="Dunand C."/>
            <person name="Zachgo S."/>
            <person name="Langdale J."/>
            <person name="Maumus F."/>
            <person name="Straeten D.V.D."/>
            <person name="Gould S.B."/>
            <person name="Rensing S.A."/>
        </authorList>
    </citation>
    <scope>NUCLEOTIDE SEQUENCE [LARGE SCALE GENOMIC DNA]</scope>
    <source>
        <strain evidence="12 13">S276</strain>
    </source>
</reference>
<evidence type="ECO:0000256" key="7">
    <source>
        <dbReference type="ARBA" id="ARBA00022946"/>
    </source>
</evidence>
<keyword evidence="9 11" id="KW-0472">Membrane</keyword>
<dbReference type="PANTHER" id="PTHR31038:SF10">
    <property type="entry name" value="OS04G0524400 PROTEIN"/>
    <property type="match status" value="1"/>
</dbReference>
<dbReference type="GO" id="GO:0099402">
    <property type="term" value="P:plant organ development"/>
    <property type="evidence" value="ECO:0007669"/>
    <property type="project" value="TreeGrafter"/>
</dbReference>
<evidence type="ECO:0000256" key="3">
    <source>
        <dbReference type="ARBA" id="ARBA00010793"/>
    </source>
</evidence>
<evidence type="ECO:0000256" key="5">
    <source>
        <dbReference type="ARBA" id="ARBA00022640"/>
    </source>
</evidence>
<evidence type="ECO:0000256" key="4">
    <source>
        <dbReference type="ARBA" id="ARBA00022528"/>
    </source>
</evidence>
<accession>A0A388MBR4</accession>
<proteinExistence type="inferred from homology"/>
<dbReference type="AlphaFoldDB" id="A0A388MBR4"/>
<feature type="region of interest" description="Disordered" evidence="10">
    <location>
        <begin position="182"/>
        <end position="265"/>
    </location>
</feature>
<keyword evidence="6 11" id="KW-0812">Transmembrane</keyword>
<organism evidence="12 13">
    <name type="scientific">Chara braunii</name>
    <name type="common">Braun's stonewort</name>
    <dbReference type="NCBI Taxonomy" id="69332"/>
    <lineage>
        <taxon>Eukaryota</taxon>
        <taxon>Viridiplantae</taxon>
        <taxon>Streptophyta</taxon>
        <taxon>Charophyceae</taxon>
        <taxon>Charales</taxon>
        <taxon>Characeae</taxon>
        <taxon>Chara</taxon>
    </lineage>
</organism>
<dbReference type="OrthoDB" id="205639at2759"/>
<dbReference type="Pfam" id="PF11891">
    <property type="entry name" value="RETICULATA-like"/>
    <property type="match status" value="1"/>
</dbReference>
<comment type="caution">
    <text evidence="12">The sequence shown here is derived from an EMBL/GenBank/DDBJ whole genome shotgun (WGS) entry which is preliminary data.</text>
</comment>
<dbReference type="Gramene" id="GBG92008">
    <property type="protein sequence ID" value="GBG92008"/>
    <property type="gene ID" value="CBR_g54103"/>
</dbReference>
<evidence type="ECO:0000256" key="10">
    <source>
        <dbReference type="SAM" id="MobiDB-lite"/>
    </source>
</evidence>
<keyword evidence="13" id="KW-1185">Reference proteome</keyword>
<name>A0A388MBR4_CHABU</name>
<comment type="subcellular location">
    <subcellularLocation>
        <location evidence="1">Membrane</location>
        <topology evidence="1">Multi-pass membrane protein</topology>
    </subcellularLocation>
    <subcellularLocation>
        <location evidence="2">Plastid</location>
        <location evidence="2">Chloroplast</location>
    </subcellularLocation>
</comment>
<dbReference type="GO" id="GO:0009706">
    <property type="term" value="C:chloroplast inner membrane"/>
    <property type="evidence" value="ECO:0007669"/>
    <property type="project" value="TreeGrafter"/>
</dbReference>
<protein>
    <submittedName>
        <fullName evidence="12">Uncharacterized protein</fullName>
    </submittedName>
</protein>
<comment type="similarity">
    <text evidence="3">Belongs to the RETICULATA family.</text>
</comment>
<sequence>MTAVSTWLGPAGLEAGTIRGLLLRPHAVYGDGSGSMEAGSAYNVRLKTNRSDGDCGGGRLRSSDPIPMRTCVISRQGGALPDEWARMVMPAKGSRCRQPVAAALAQEEGGGKGRYRCARLGSTTVPVVDTSYFENPVGKSLSPDLVSQCGTRGARHRAVICMCDNAVSVDEADVDILARSQTADGSQIDREGSIVGKKGVGDADRGSDEDEATTVGGGEGGGGTGGGERGGGSPWGGGGGGGRGDHDSPGRGRADGGGGDDEFGPVLSATEVRSIVAVQGVDLPDDMATAAVQRGIPAVLLSRYIDLQGRPWPLGPAVRSSGLLRERMIADPTFLFKVLTEISIDSGCATFAEVNKRGTEFWNEFEFYLSDLFVGIVLDVALVGMLAPIVTFGGAVKHTKGLQGTLSRILTQLPNSVFEAASPGRSFTVNQRLATLFVKGAQYGLAGFLCGLVGQGMANSLMSFKRRLNKGGNEVADVPIPPLLKTAACWALFMGVSSNLRYQMINGMERVVEASVIAKHVPQVAMAFTVGIRFANNIYGGMQFVDLARWAGIQ</sequence>
<feature type="compositionally biased region" description="Basic and acidic residues" evidence="10">
    <location>
        <begin position="243"/>
        <end position="254"/>
    </location>
</feature>
<evidence type="ECO:0000256" key="6">
    <source>
        <dbReference type="ARBA" id="ARBA00022692"/>
    </source>
</evidence>